<dbReference type="PRINTS" id="PR00445">
    <property type="entry name" value="HUPFHYPC"/>
</dbReference>
<name>A0A1B4V7W3_9GAMM</name>
<dbReference type="InterPro" id="IPR019812">
    <property type="entry name" value="Hydgase_assmbl_chp_CS"/>
</dbReference>
<dbReference type="PANTHER" id="PTHR35177">
    <property type="entry name" value="HYDROGENASE MATURATION FACTOR HYBG"/>
    <property type="match status" value="1"/>
</dbReference>
<proteinExistence type="inferred from homology"/>
<accession>A0A1B4V7W3</accession>
<evidence type="ECO:0000313" key="3">
    <source>
        <dbReference type="Proteomes" id="UP000218899"/>
    </source>
</evidence>
<keyword evidence="3" id="KW-1185">Reference proteome</keyword>
<dbReference type="OrthoDB" id="9806017at2"/>
<dbReference type="Proteomes" id="UP000218899">
    <property type="component" value="Chromosome"/>
</dbReference>
<dbReference type="Pfam" id="PF01455">
    <property type="entry name" value="HupF_HypC"/>
    <property type="match status" value="1"/>
</dbReference>
<dbReference type="Gene3D" id="2.30.30.140">
    <property type="match status" value="1"/>
</dbReference>
<dbReference type="EMBL" id="AP014936">
    <property type="protein sequence ID" value="BAU48732.1"/>
    <property type="molecule type" value="Genomic_DNA"/>
</dbReference>
<dbReference type="GO" id="GO:1902670">
    <property type="term" value="F:carbon dioxide binding"/>
    <property type="evidence" value="ECO:0007669"/>
    <property type="project" value="TreeGrafter"/>
</dbReference>
<reference evidence="2 3" key="1">
    <citation type="submission" date="2015-08" db="EMBL/GenBank/DDBJ databases">
        <title>Complete genome sequence of Sulfurifustis variabilis.</title>
        <authorList>
            <person name="Miura A."/>
            <person name="Kojima H."/>
            <person name="Fukui M."/>
        </authorList>
    </citation>
    <scope>NUCLEOTIDE SEQUENCE [LARGE SCALE GENOMIC DNA]</scope>
    <source>
        <strain evidence="3">skN76</strain>
    </source>
</reference>
<dbReference type="SUPFAM" id="SSF159127">
    <property type="entry name" value="HupF/HypC-like"/>
    <property type="match status" value="1"/>
</dbReference>
<dbReference type="InterPro" id="IPR001109">
    <property type="entry name" value="Hydrogenase_HupF/HypC"/>
</dbReference>
<dbReference type="PROSITE" id="PS01097">
    <property type="entry name" value="HUPF_HYPC"/>
    <property type="match status" value="1"/>
</dbReference>
<protein>
    <submittedName>
        <fullName evidence="2">Hydrogenase assembly protein HypC</fullName>
    </submittedName>
</protein>
<evidence type="ECO:0000313" key="2">
    <source>
        <dbReference type="EMBL" id="BAU48732.1"/>
    </source>
</evidence>
<organism evidence="2 3">
    <name type="scientific">Sulfurifustis variabilis</name>
    <dbReference type="NCBI Taxonomy" id="1675686"/>
    <lineage>
        <taxon>Bacteria</taxon>
        <taxon>Pseudomonadati</taxon>
        <taxon>Pseudomonadota</taxon>
        <taxon>Gammaproteobacteria</taxon>
        <taxon>Acidiferrobacterales</taxon>
        <taxon>Acidiferrobacteraceae</taxon>
        <taxon>Sulfurifustis</taxon>
    </lineage>
</organism>
<dbReference type="GO" id="GO:0051604">
    <property type="term" value="P:protein maturation"/>
    <property type="evidence" value="ECO:0007669"/>
    <property type="project" value="TreeGrafter"/>
</dbReference>
<evidence type="ECO:0000256" key="1">
    <source>
        <dbReference type="ARBA" id="ARBA00006018"/>
    </source>
</evidence>
<dbReference type="NCBIfam" id="TIGR00074">
    <property type="entry name" value="hypC_hupF"/>
    <property type="match status" value="1"/>
</dbReference>
<comment type="similarity">
    <text evidence="1">Belongs to the HupF/HypC family.</text>
</comment>
<dbReference type="AlphaFoldDB" id="A0A1B4V7W3"/>
<dbReference type="KEGG" id="sva:SVA_2182"/>
<dbReference type="RefSeq" id="WP_096461215.1">
    <property type="nucleotide sequence ID" value="NZ_AP014936.1"/>
</dbReference>
<sequence length="80" mass="8976">MCLGIPMQVKEVMGYTARCEAKGVERDVSLFLLQHEPVVAGDFVMVHVGYAIQRMTEQEARSAWEVYDEMLAAETRAPDA</sequence>
<dbReference type="PANTHER" id="PTHR35177:SF2">
    <property type="entry name" value="HYDROGENASE MATURATION FACTOR HYBG"/>
    <property type="match status" value="1"/>
</dbReference>
<dbReference type="GO" id="GO:0005506">
    <property type="term" value="F:iron ion binding"/>
    <property type="evidence" value="ECO:0007669"/>
    <property type="project" value="TreeGrafter"/>
</dbReference>
<gene>
    <name evidence="2" type="ORF">SVA_2182</name>
</gene>